<evidence type="ECO:0000313" key="7">
    <source>
        <dbReference type="EMBL" id="PHT61963.1"/>
    </source>
</evidence>
<dbReference type="GO" id="GO:0005634">
    <property type="term" value="C:nucleus"/>
    <property type="evidence" value="ECO:0000318"/>
    <property type="project" value="GO_Central"/>
</dbReference>
<dbReference type="FunFam" id="1.10.10.60:FF:000001">
    <property type="entry name" value="MYB-related transcription factor"/>
    <property type="match status" value="1"/>
</dbReference>
<dbReference type="EMBL" id="AYRZ02000106">
    <property type="protein sequence ID" value="PHT61963.1"/>
    <property type="molecule type" value="Genomic_DNA"/>
</dbReference>
<accession>A0A2G2XWU0</accession>
<evidence type="ECO:0000256" key="2">
    <source>
        <dbReference type="ARBA" id="ARBA00022737"/>
    </source>
</evidence>
<dbReference type="GO" id="GO:0010597">
    <property type="term" value="P:green leaf volatile biosynthetic process"/>
    <property type="evidence" value="ECO:0007669"/>
    <property type="project" value="UniProtKB-ARBA"/>
</dbReference>
<evidence type="ECO:0000313" key="8">
    <source>
        <dbReference type="Proteomes" id="UP000222542"/>
    </source>
</evidence>
<dbReference type="InterPro" id="IPR015495">
    <property type="entry name" value="Myb_TF_plants"/>
</dbReference>
<dbReference type="PANTHER" id="PTHR47994:SF5">
    <property type="entry name" value="F14D16.11-RELATED"/>
    <property type="match status" value="1"/>
</dbReference>
<dbReference type="InterPro" id="IPR009057">
    <property type="entry name" value="Homeodomain-like_sf"/>
</dbReference>
<dbReference type="PROSITE" id="PS50090">
    <property type="entry name" value="MYB_LIKE"/>
    <property type="match status" value="2"/>
</dbReference>
<name>A0A2G2XWU0_CAPAN</name>
<comment type="caution">
    <text evidence="7">The sequence shown here is derived from an EMBL/GenBank/DDBJ whole genome shotgun (WGS) entry which is preliminary data.</text>
</comment>
<reference evidence="7 8" key="2">
    <citation type="journal article" date="2017" name="Genome Biol.">
        <title>New reference genome sequences of hot pepper reveal the massive evolution of plant disease-resistance genes by retroduplication.</title>
        <authorList>
            <person name="Kim S."/>
            <person name="Park J."/>
            <person name="Yeom S.I."/>
            <person name="Kim Y.M."/>
            <person name="Seo E."/>
            <person name="Kim K.T."/>
            <person name="Kim M.S."/>
            <person name="Lee J.M."/>
            <person name="Cheong K."/>
            <person name="Shin H.S."/>
            <person name="Kim S.B."/>
            <person name="Han K."/>
            <person name="Lee J."/>
            <person name="Park M."/>
            <person name="Lee H.A."/>
            <person name="Lee H.Y."/>
            <person name="Lee Y."/>
            <person name="Oh S."/>
            <person name="Lee J.H."/>
            <person name="Choi E."/>
            <person name="Choi E."/>
            <person name="Lee S.E."/>
            <person name="Jeon J."/>
            <person name="Kim H."/>
            <person name="Choi G."/>
            <person name="Song H."/>
            <person name="Lee J."/>
            <person name="Lee S.C."/>
            <person name="Kwon J.K."/>
            <person name="Lee H.Y."/>
            <person name="Koo N."/>
            <person name="Hong Y."/>
            <person name="Kim R.W."/>
            <person name="Kang W.H."/>
            <person name="Huh J.H."/>
            <person name="Kang B.C."/>
            <person name="Yang T.J."/>
            <person name="Lee Y.H."/>
            <person name="Bennetzen J.L."/>
            <person name="Choi D."/>
        </authorList>
    </citation>
    <scope>NUCLEOTIDE SEQUENCE [LARGE SCALE GENOMIC DNA]</scope>
    <source>
        <strain evidence="8">cv. CM334</strain>
    </source>
</reference>
<dbReference type="CDD" id="cd00167">
    <property type="entry name" value="SANT"/>
    <property type="match status" value="2"/>
</dbReference>
<dbReference type="SUPFAM" id="SSF46689">
    <property type="entry name" value="Homeodomain-like"/>
    <property type="match status" value="1"/>
</dbReference>
<reference evidence="7 8" key="1">
    <citation type="journal article" date="2014" name="Nat. Genet.">
        <title>Genome sequence of the hot pepper provides insights into the evolution of pungency in Capsicum species.</title>
        <authorList>
            <person name="Kim S."/>
            <person name="Park M."/>
            <person name="Yeom S.I."/>
            <person name="Kim Y.M."/>
            <person name="Lee J.M."/>
            <person name="Lee H.A."/>
            <person name="Seo E."/>
            <person name="Choi J."/>
            <person name="Cheong K."/>
            <person name="Kim K.T."/>
            <person name="Jung K."/>
            <person name="Lee G.W."/>
            <person name="Oh S.K."/>
            <person name="Bae C."/>
            <person name="Kim S.B."/>
            <person name="Lee H.Y."/>
            <person name="Kim S.Y."/>
            <person name="Kim M.S."/>
            <person name="Kang B.C."/>
            <person name="Jo Y.D."/>
            <person name="Yang H.B."/>
            <person name="Jeong H.J."/>
            <person name="Kang W.H."/>
            <person name="Kwon J.K."/>
            <person name="Shin C."/>
            <person name="Lim J.Y."/>
            <person name="Park J.H."/>
            <person name="Huh J.H."/>
            <person name="Kim J.S."/>
            <person name="Kim B.D."/>
            <person name="Cohen O."/>
            <person name="Paran I."/>
            <person name="Suh M.C."/>
            <person name="Lee S.B."/>
            <person name="Kim Y.K."/>
            <person name="Shin Y."/>
            <person name="Noh S.J."/>
            <person name="Park J."/>
            <person name="Seo Y.S."/>
            <person name="Kwon S.Y."/>
            <person name="Kim H.A."/>
            <person name="Park J.M."/>
            <person name="Kim H.J."/>
            <person name="Choi S.B."/>
            <person name="Bosland P.W."/>
            <person name="Reeves G."/>
            <person name="Jo S.H."/>
            <person name="Lee B.W."/>
            <person name="Cho H.T."/>
            <person name="Choi H.S."/>
            <person name="Lee M.S."/>
            <person name="Yu Y."/>
            <person name="Do Choi Y."/>
            <person name="Park B.S."/>
            <person name="van Deynze A."/>
            <person name="Ashrafi H."/>
            <person name="Hill T."/>
            <person name="Kim W.T."/>
            <person name="Pai H.S."/>
            <person name="Ahn H.K."/>
            <person name="Yeam I."/>
            <person name="Giovannoni J.J."/>
            <person name="Rose J.K."/>
            <person name="Sorensen I."/>
            <person name="Lee S.J."/>
            <person name="Kim R.W."/>
            <person name="Choi I.Y."/>
            <person name="Choi B.S."/>
            <person name="Lim J.S."/>
            <person name="Lee Y.H."/>
            <person name="Choi D."/>
        </authorList>
    </citation>
    <scope>NUCLEOTIDE SEQUENCE [LARGE SCALE GENOMIC DNA]</scope>
    <source>
        <strain evidence="8">cv. CM334</strain>
    </source>
</reference>
<keyword evidence="4" id="KW-0539">Nucleus</keyword>
<sequence>MGRYPCCNYDDSDLKKGPWTKDEDEKLIEYTYKNGHNNWRLVPKNAGLKRCGKSCRLRWNNYLKPGIKRGGFTKEEEQIIINLHSSFGNKWSRIATHLPERTDNEIKNFYNTYLGKKLLKLGIDPKTHKPISHINSLIFTPTLRLQAQVTLQAKIQQFLQSRPNSSLNTNLFSSIQENFLSNPIQGAIYQFLNCLQPNFTITTPCLDNTTNSLPNGYSSISNSVEVPSEKINKIETIQKISTLSLCEEDTQTEK</sequence>
<dbReference type="PROSITE" id="PS51294">
    <property type="entry name" value="HTH_MYB"/>
    <property type="match status" value="2"/>
</dbReference>
<dbReference type="InterPro" id="IPR001005">
    <property type="entry name" value="SANT/Myb"/>
</dbReference>
<evidence type="ECO:0000259" key="6">
    <source>
        <dbReference type="PROSITE" id="PS51294"/>
    </source>
</evidence>
<gene>
    <name evidence="7" type="ORF">T459_34181</name>
</gene>
<feature type="domain" description="Myb-like" evidence="5">
    <location>
        <begin position="64"/>
        <end position="114"/>
    </location>
</feature>
<keyword evidence="2" id="KW-0677">Repeat</keyword>
<dbReference type="GO" id="GO:0000976">
    <property type="term" value="F:transcription cis-regulatory region binding"/>
    <property type="evidence" value="ECO:0007669"/>
    <property type="project" value="UniProtKB-ARBA"/>
</dbReference>
<evidence type="ECO:0000259" key="5">
    <source>
        <dbReference type="PROSITE" id="PS50090"/>
    </source>
</evidence>
<evidence type="ECO:0000256" key="4">
    <source>
        <dbReference type="ARBA" id="ARBA00023242"/>
    </source>
</evidence>
<dbReference type="OMA" id="FTTTIPC"/>
<feature type="domain" description="HTH myb-type" evidence="6">
    <location>
        <begin position="68"/>
        <end position="118"/>
    </location>
</feature>
<protein>
    <submittedName>
        <fullName evidence="7">Transcription factor MYB28</fullName>
    </submittedName>
</protein>
<feature type="domain" description="HTH myb-type" evidence="6">
    <location>
        <begin position="11"/>
        <end position="67"/>
    </location>
</feature>
<dbReference type="Gramene" id="PHT61963">
    <property type="protein sequence ID" value="PHT61963"/>
    <property type="gene ID" value="T459_34181"/>
</dbReference>
<evidence type="ECO:0000256" key="1">
    <source>
        <dbReference type="ARBA" id="ARBA00004123"/>
    </source>
</evidence>
<dbReference type="Proteomes" id="UP000222542">
    <property type="component" value="Unassembled WGS sequence"/>
</dbReference>
<dbReference type="SMART" id="SM00717">
    <property type="entry name" value="SANT"/>
    <property type="match status" value="2"/>
</dbReference>
<dbReference type="InterPro" id="IPR017930">
    <property type="entry name" value="Myb_dom"/>
</dbReference>
<comment type="subcellular location">
    <subcellularLocation>
        <location evidence="1">Nucleus</location>
    </subcellularLocation>
</comment>
<dbReference type="SMR" id="A0A2G2XWU0"/>
<evidence type="ECO:0000256" key="3">
    <source>
        <dbReference type="ARBA" id="ARBA00023125"/>
    </source>
</evidence>
<dbReference type="GO" id="GO:0003700">
    <property type="term" value="F:DNA-binding transcription factor activity"/>
    <property type="evidence" value="ECO:0000318"/>
    <property type="project" value="GO_Central"/>
</dbReference>
<dbReference type="Gene3D" id="1.10.10.60">
    <property type="entry name" value="Homeodomain-like"/>
    <property type="match status" value="2"/>
</dbReference>
<keyword evidence="8" id="KW-1185">Reference proteome</keyword>
<dbReference type="Pfam" id="PF00249">
    <property type="entry name" value="Myb_DNA-binding"/>
    <property type="match status" value="2"/>
</dbReference>
<feature type="domain" description="Myb-like" evidence="5">
    <location>
        <begin position="11"/>
        <end position="63"/>
    </location>
</feature>
<dbReference type="PANTHER" id="PTHR47994">
    <property type="entry name" value="F14D16.11-RELATED"/>
    <property type="match status" value="1"/>
</dbReference>
<organism evidence="7 8">
    <name type="scientific">Capsicum annuum</name>
    <name type="common">Capsicum pepper</name>
    <dbReference type="NCBI Taxonomy" id="4072"/>
    <lineage>
        <taxon>Eukaryota</taxon>
        <taxon>Viridiplantae</taxon>
        <taxon>Streptophyta</taxon>
        <taxon>Embryophyta</taxon>
        <taxon>Tracheophyta</taxon>
        <taxon>Spermatophyta</taxon>
        <taxon>Magnoliopsida</taxon>
        <taxon>eudicotyledons</taxon>
        <taxon>Gunneridae</taxon>
        <taxon>Pentapetalae</taxon>
        <taxon>asterids</taxon>
        <taxon>lamiids</taxon>
        <taxon>Solanales</taxon>
        <taxon>Solanaceae</taxon>
        <taxon>Solanoideae</taxon>
        <taxon>Capsiceae</taxon>
        <taxon>Capsicum</taxon>
    </lineage>
</organism>
<dbReference type="AlphaFoldDB" id="A0A2G2XWU0"/>
<proteinExistence type="predicted"/>
<keyword evidence="3" id="KW-0238">DNA-binding</keyword>